<evidence type="ECO:0000256" key="3">
    <source>
        <dbReference type="ARBA" id="ARBA00022989"/>
    </source>
</evidence>
<gene>
    <name evidence="7" type="ORF">HK100_010740</name>
</gene>
<protein>
    <recommendedName>
        <fullName evidence="9">Amino acid transporter</fullName>
    </recommendedName>
</protein>
<evidence type="ECO:0000313" key="8">
    <source>
        <dbReference type="Proteomes" id="UP001211907"/>
    </source>
</evidence>
<feature type="transmembrane region" description="Helical" evidence="6">
    <location>
        <begin position="58"/>
        <end position="80"/>
    </location>
</feature>
<feature type="transmembrane region" description="Helical" evidence="6">
    <location>
        <begin position="357"/>
        <end position="374"/>
    </location>
</feature>
<feature type="transmembrane region" description="Helical" evidence="6">
    <location>
        <begin position="257"/>
        <end position="278"/>
    </location>
</feature>
<feature type="transmembrane region" description="Helical" evidence="6">
    <location>
        <begin position="218"/>
        <end position="236"/>
    </location>
</feature>
<dbReference type="PIRSF" id="PIRSF006060">
    <property type="entry name" value="AA_transporter"/>
    <property type="match status" value="1"/>
</dbReference>
<feature type="transmembrane region" description="Helical" evidence="6">
    <location>
        <begin position="180"/>
        <end position="198"/>
    </location>
</feature>
<keyword evidence="3 6" id="KW-1133">Transmembrane helix</keyword>
<name>A0AAD5T238_9FUNG</name>
<feature type="transmembrane region" description="Helical" evidence="6">
    <location>
        <begin position="148"/>
        <end position="168"/>
    </location>
</feature>
<accession>A0AAD5T238</accession>
<evidence type="ECO:0000256" key="2">
    <source>
        <dbReference type="ARBA" id="ARBA00022692"/>
    </source>
</evidence>
<dbReference type="PANTHER" id="PTHR11785">
    <property type="entry name" value="AMINO ACID TRANSPORTER"/>
    <property type="match status" value="1"/>
</dbReference>
<dbReference type="Proteomes" id="UP001211907">
    <property type="component" value="Unassembled WGS sequence"/>
</dbReference>
<evidence type="ECO:0000256" key="4">
    <source>
        <dbReference type="ARBA" id="ARBA00023136"/>
    </source>
</evidence>
<comment type="subcellular location">
    <subcellularLocation>
        <location evidence="1">Membrane</location>
        <topology evidence="1">Multi-pass membrane protein</topology>
    </subcellularLocation>
</comment>
<evidence type="ECO:0008006" key="9">
    <source>
        <dbReference type="Google" id="ProtNLM"/>
    </source>
</evidence>
<keyword evidence="2 6" id="KW-0812">Transmembrane</keyword>
<evidence type="ECO:0000313" key="7">
    <source>
        <dbReference type="EMBL" id="KAJ3125538.1"/>
    </source>
</evidence>
<sequence length="515" mass="56258">MSENRSHKTPLAVGDQLLIRRIGWFEASLFNIGQIIGTGIFTNPATILSNAGSTGAALLLWLLGALAALSGLWGFTELGTTFPRSGGEKEYLKQIYLKPRLLVETLFTISAGVVLKGAGLANALIAFGSYINFSIYGPTFSSDYGSRGWAFGAITILSIITIFSGKIAVKFNSTITVYKLLLLTFLVFTGIVALAGGFKDVSIPGLNSSTINFQGTTNTGNVATAIYSVMFAYNGWANVNYILDEVHDPIRNLPKAAVFSLSTTFVLYLLANFAYFGVLTRAEISGSSLTIAATFFSKLYGGSFGSRVLPFLIALSPLGLATTLLYTSSRILLEAARDGLLPFADYIGWVEPRTNSPVFSIALLWLLTSIFLWAPPPGNVFNFIVSFASYTGYLFYLLAVAGIYLLRRREPELERPIKLPLFFGIFFIFFSLYELIFVFVPPVKNTTVYAYYLPYVGAVILLVLSVGYWYLQVVVYKGPEKSYNARIIREAEAAGPSDENGIANGQEKVSEIKEV</sequence>
<keyword evidence="8" id="KW-1185">Reference proteome</keyword>
<dbReference type="InterPro" id="IPR050598">
    <property type="entry name" value="AminoAcid_Transporter"/>
</dbReference>
<dbReference type="EMBL" id="JADGJH010000603">
    <property type="protein sequence ID" value="KAJ3125538.1"/>
    <property type="molecule type" value="Genomic_DNA"/>
</dbReference>
<dbReference type="GO" id="GO:0015179">
    <property type="term" value="F:L-amino acid transmembrane transporter activity"/>
    <property type="evidence" value="ECO:0007669"/>
    <property type="project" value="TreeGrafter"/>
</dbReference>
<evidence type="ECO:0000256" key="6">
    <source>
        <dbReference type="SAM" id="Phobius"/>
    </source>
</evidence>
<evidence type="ECO:0000256" key="5">
    <source>
        <dbReference type="SAM" id="MobiDB-lite"/>
    </source>
</evidence>
<feature type="transmembrane region" description="Helical" evidence="6">
    <location>
        <begin position="380"/>
        <end position="407"/>
    </location>
</feature>
<dbReference type="PANTHER" id="PTHR11785:SF353">
    <property type="entry name" value="METHIONINE TRANSPORTER (EUROFUNG)"/>
    <property type="match status" value="1"/>
</dbReference>
<comment type="caution">
    <text evidence="7">The sequence shown here is derived from an EMBL/GenBank/DDBJ whole genome shotgun (WGS) entry which is preliminary data.</text>
</comment>
<feature type="region of interest" description="Disordered" evidence="5">
    <location>
        <begin position="495"/>
        <end position="515"/>
    </location>
</feature>
<keyword evidence="4 6" id="KW-0472">Membrane</keyword>
<dbReference type="GO" id="GO:0016020">
    <property type="term" value="C:membrane"/>
    <property type="evidence" value="ECO:0007669"/>
    <property type="project" value="UniProtKB-SubCell"/>
</dbReference>
<dbReference type="Gene3D" id="1.20.1740.10">
    <property type="entry name" value="Amino acid/polyamine transporter I"/>
    <property type="match status" value="1"/>
</dbReference>
<organism evidence="7 8">
    <name type="scientific">Physocladia obscura</name>
    <dbReference type="NCBI Taxonomy" id="109957"/>
    <lineage>
        <taxon>Eukaryota</taxon>
        <taxon>Fungi</taxon>
        <taxon>Fungi incertae sedis</taxon>
        <taxon>Chytridiomycota</taxon>
        <taxon>Chytridiomycota incertae sedis</taxon>
        <taxon>Chytridiomycetes</taxon>
        <taxon>Chytridiales</taxon>
        <taxon>Chytriomycetaceae</taxon>
        <taxon>Physocladia</taxon>
    </lineage>
</organism>
<evidence type="ECO:0000256" key="1">
    <source>
        <dbReference type="ARBA" id="ARBA00004141"/>
    </source>
</evidence>
<dbReference type="InterPro" id="IPR002293">
    <property type="entry name" value="AA/rel_permease1"/>
</dbReference>
<dbReference type="AlphaFoldDB" id="A0AAD5T238"/>
<feature type="transmembrane region" description="Helical" evidence="6">
    <location>
        <begin position="419"/>
        <end position="440"/>
    </location>
</feature>
<feature type="transmembrane region" description="Helical" evidence="6">
    <location>
        <begin position="308"/>
        <end position="327"/>
    </location>
</feature>
<feature type="transmembrane region" description="Helical" evidence="6">
    <location>
        <begin position="452"/>
        <end position="471"/>
    </location>
</feature>
<reference evidence="7" key="1">
    <citation type="submission" date="2020-05" db="EMBL/GenBank/DDBJ databases">
        <title>Phylogenomic resolution of chytrid fungi.</title>
        <authorList>
            <person name="Stajich J.E."/>
            <person name="Amses K."/>
            <person name="Simmons R."/>
            <person name="Seto K."/>
            <person name="Myers J."/>
            <person name="Bonds A."/>
            <person name="Quandt C.A."/>
            <person name="Barry K."/>
            <person name="Liu P."/>
            <person name="Grigoriev I."/>
            <person name="Longcore J.E."/>
            <person name="James T.Y."/>
        </authorList>
    </citation>
    <scope>NUCLEOTIDE SEQUENCE</scope>
    <source>
        <strain evidence="7">JEL0513</strain>
    </source>
</reference>
<proteinExistence type="predicted"/>
<dbReference type="Pfam" id="PF13520">
    <property type="entry name" value="AA_permease_2"/>
    <property type="match status" value="1"/>
</dbReference>
<feature type="transmembrane region" description="Helical" evidence="6">
    <location>
        <begin position="101"/>
        <end position="128"/>
    </location>
</feature>